<organism evidence="2 3">
    <name type="scientific">Desulfuromonas versatilis</name>
    <dbReference type="NCBI Taxonomy" id="2802975"/>
    <lineage>
        <taxon>Bacteria</taxon>
        <taxon>Pseudomonadati</taxon>
        <taxon>Thermodesulfobacteriota</taxon>
        <taxon>Desulfuromonadia</taxon>
        <taxon>Desulfuromonadales</taxon>
        <taxon>Desulfuromonadaceae</taxon>
        <taxon>Desulfuromonas</taxon>
    </lineage>
</organism>
<dbReference type="SMART" id="SM00754">
    <property type="entry name" value="CHRD"/>
    <property type="match status" value="1"/>
</dbReference>
<reference evidence="2 3" key="1">
    <citation type="journal article" date="2016" name="C (Basel)">
        <title>Selective Growth of and Electricity Production by Marine Exoelectrogenic Bacteria in Self-Aggregated Hydrogel of Microbially Reduced Graphene Oxide.</title>
        <authorList>
            <person name="Yoshida N."/>
            <person name="Goto Y."/>
            <person name="Miyata Y."/>
        </authorList>
    </citation>
    <scope>NUCLEOTIDE SEQUENCE [LARGE SCALE GENOMIC DNA]</scope>
    <source>
        <strain evidence="2 3">NIT-T3</strain>
    </source>
</reference>
<dbReference type="Pfam" id="PF17963">
    <property type="entry name" value="Big_9"/>
    <property type="match status" value="1"/>
</dbReference>
<dbReference type="InterPro" id="IPR010895">
    <property type="entry name" value="CHRD"/>
</dbReference>
<evidence type="ECO:0000259" key="1">
    <source>
        <dbReference type="SMART" id="SM00754"/>
    </source>
</evidence>
<reference evidence="2 3" key="2">
    <citation type="journal article" date="2021" name="Int. J. Syst. Evol. Microbiol.">
        <title>Isolation and Polyphasic Characterization of Desulfuromonas versatilis sp. Nov., an Electrogenic Bacteria Capable of Versatile Metabolism Isolated from a Graphene Oxide-Reducing Enrichment Culture.</title>
        <authorList>
            <person name="Xie L."/>
            <person name="Yoshida N."/>
            <person name="Ishii S."/>
            <person name="Meng L."/>
        </authorList>
    </citation>
    <scope>NUCLEOTIDE SEQUENCE [LARGE SCALE GENOMIC DNA]</scope>
    <source>
        <strain evidence="2 3">NIT-T3</strain>
    </source>
</reference>
<protein>
    <recommendedName>
        <fullName evidence="1">CHRD domain-containing protein</fullName>
    </recommendedName>
</protein>
<dbReference type="Proteomes" id="UP001319827">
    <property type="component" value="Chromosome"/>
</dbReference>
<keyword evidence="3" id="KW-1185">Reference proteome</keyword>
<name>A0ABM8HVE9_9BACT</name>
<sequence length="713" mass="72427">MKFSSRFRETVGLWAIVLLLPGVSMGALDSISGKQAGDPPALTSILPVGVAPDGDPTQVAVSLANGFPLWYQDANGLKLQLCLDSTLEVAPGVVINPCEYEPPAPFAPASFPANFGAEAIYWSAAALGSFSSTGIAVPSSALLVLALEATGANAAALVDGNQAVFSRIRIRVDAPVVGTYRVTHPYGTRDYVVTTPGVRAINQTQDLGIAAAQNFLAAMLDGPLPAAPPAPTPPSLDAGIVNADGLTIGPFLVPAAAHGGVFDPLDPATFTGGPVSLGGATYIGLPFAPPAPAAPTIPVDIFQPAVGSAFIPAGEAAPANFFRIELVADAAGNPPDADGSFGGFFLNADAASQVVQIDDFLLIGKVFEDQPNLAPVAAADVAGTAAGRSVNIDVVANDLDVLGAGNAYGIAPQAIALADAAGPVLNAAGMPQLTANLPTLAGGTVRRITNISTGRTSFLYTPPPAVGGIAFTGEDSFQYVIQDAGGLISTPATVSVTVEELLLARADYRGKTGKWHLSGTSSDATDNLLTFYGGPRARLTPDQQVQVPAVNSEARGQIFLRVTESAIEFALDVAPLPATAVTGIQLHVAAAGAEGPVIFSLYESGVDGPFTGSLAGTLTAFDLQTRAAAGVSSFADAVSAILGGNVYLNVHTGAFPSGEIRGQLQRPVIGTAAVVGGDWEFKGKSTAAPGKIPSVSVESSNKVRVLGVPLRMR</sequence>
<dbReference type="EMBL" id="AP024355">
    <property type="protein sequence ID" value="BCR05896.1"/>
    <property type="molecule type" value="Genomic_DNA"/>
</dbReference>
<evidence type="ECO:0000313" key="2">
    <source>
        <dbReference type="EMBL" id="BCR05896.1"/>
    </source>
</evidence>
<proteinExistence type="predicted"/>
<accession>A0ABM8HVE9</accession>
<dbReference type="Pfam" id="PF07452">
    <property type="entry name" value="CHRD"/>
    <property type="match status" value="1"/>
</dbReference>
<feature type="domain" description="CHRD" evidence="1">
    <location>
        <begin position="533"/>
        <end position="666"/>
    </location>
</feature>
<evidence type="ECO:0000313" key="3">
    <source>
        <dbReference type="Proteomes" id="UP001319827"/>
    </source>
</evidence>
<gene>
    <name evidence="2" type="ORF">DESUT3_29650</name>
</gene>
<dbReference type="RefSeq" id="WP_221249290.1">
    <property type="nucleotide sequence ID" value="NZ_AP024355.1"/>
</dbReference>